<evidence type="ECO:0000313" key="1">
    <source>
        <dbReference type="EMBL" id="PZW20760.1"/>
    </source>
</evidence>
<comment type="caution">
    <text evidence="1">The sequence shown here is derived from an EMBL/GenBank/DDBJ whole genome shotgun (WGS) entry which is preliminary data.</text>
</comment>
<accession>A0A326TUW7</accession>
<reference evidence="1 2" key="1">
    <citation type="submission" date="2018-06" db="EMBL/GenBank/DDBJ databases">
        <title>Genomic Encyclopedia of Archaeal and Bacterial Type Strains, Phase II (KMG-II): from individual species to whole genera.</title>
        <authorList>
            <person name="Goeker M."/>
        </authorList>
    </citation>
    <scope>NUCLEOTIDE SEQUENCE [LARGE SCALE GENOMIC DNA]</scope>
    <source>
        <strain evidence="1 2">ATCC BAA-1881</strain>
    </source>
</reference>
<protein>
    <submittedName>
        <fullName evidence="1">Uncharacterized protein</fullName>
    </submittedName>
</protein>
<sequence>MYMKFQLNSGFLIAHAESFAEIPVNKWLKANTSMVKEPIRTY</sequence>
<name>A0A326TUW7_THEHA</name>
<dbReference type="AlphaFoldDB" id="A0A326TUW7"/>
<organism evidence="1 2">
    <name type="scientific">Thermosporothrix hazakensis</name>
    <dbReference type="NCBI Taxonomy" id="644383"/>
    <lineage>
        <taxon>Bacteria</taxon>
        <taxon>Bacillati</taxon>
        <taxon>Chloroflexota</taxon>
        <taxon>Ktedonobacteria</taxon>
        <taxon>Ktedonobacterales</taxon>
        <taxon>Thermosporotrichaceae</taxon>
        <taxon>Thermosporothrix</taxon>
    </lineage>
</organism>
<gene>
    <name evidence="1" type="ORF">EI42_05835</name>
</gene>
<proteinExistence type="predicted"/>
<evidence type="ECO:0000313" key="2">
    <source>
        <dbReference type="Proteomes" id="UP000248806"/>
    </source>
</evidence>
<dbReference type="EMBL" id="QKUF01000040">
    <property type="protein sequence ID" value="PZW20760.1"/>
    <property type="molecule type" value="Genomic_DNA"/>
</dbReference>
<dbReference type="Proteomes" id="UP000248806">
    <property type="component" value="Unassembled WGS sequence"/>
</dbReference>
<keyword evidence="2" id="KW-1185">Reference proteome</keyword>